<dbReference type="Proteomes" id="UP000789831">
    <property type="component" value="Unassembled WGS sequence"/>
</dbReference>
<keyword evidence="2" id="KW-1185">Reference proteome</keyword>
<accession>A0A9N9CW51</accession>
<dbReference type="EMBL" id="CAJVPL010002561">
    <property type="protein sequence ID" value="CAG8613812.1"/>
    <property type="molecule type" value="Genomic_DNA"/>
</dbReference>
<evidence type="ECO:0000313" key="2">
    <source>
        <dbReference type="Proteomes" id="UP000789831"/>
    </source>
</evidence>
<comment type="caution">
    <text evidence="1">The sequence shown here is derived from an EMBL/GenBank/DDBJ whole genome shotgun (WGS) entry which is preliminary data.</text>
</comment>
<protein>
    <submittedName>
        <fullName evidence="1">8304_t:CDS:1</fullName>
    </submittedName>
</protein>
<sequence length="173" mass="20016">RTIGFDELSTSFIFYEYRYYFLLVLDSKHRLEIEDKVDENSHIYNHHGGEVNVKWQYLKMNSNQIKVTFSNNITLVITVPNITEMQQIIASQTNPSPSPNINSLVKGPIEQSSLRLFILTVENQFKLAHLPISCYHELLTVALDALKHANQEFRDAFDRLVVEISEKKTKNSS</sequence>
<reference evidence="1" key="1">
    <citation type="submission" date="2021-06" db="EMBL/GenBank/DDBJ databases">
        <authorList>
            <person name="Kallberg Y."/>
            <person name="Tangrot J."/>
            <person name="Rosling A."/>
        </authorList>
    </citation>
    <scope>NUCLEOTIDE SEQUENCE</scope>
    <source>
        <strain evidence="1">MT106</strain>
    </source>
</reference>
<evidence type="ECO:0000313" key="1">
    <source>
        <dbReference type="EMBL" id="CAG8613812.1"/>
    </source>
</evidence>
<proteinExistence type="predicted"/>
<dbReference type="AlphaFoldDB" id="A0A9N9CW51"/>
<name>A0A9N9CW51_9GLOM</name>
<organism evidence="1 2">
    <name type="scientific">Ambispora gerdemannii</name>
    <dbReference type="NCBI Taxonomy" id="144530"/>
    <lineage>
        <taxon>Eukaryota</taxon>
        <taxon>Fungi</taxon>
        <taxon>Fungi incertae sedis</taxon>
        <taxon>Mucoromycota</taxon>
        <taxon>Glomeromycotina</taxon>
        <taxon>Glomeromycetes</taxon>
        <taxon>Archaeosporales</taxon>
        <taxon>Ambisporaceae</taxon>
        <taxon>Ambispora</taxon>
    </lineage>
</organism>
<gene>
    <name evidence="1" type="ORF">AGERDE_LOCUS9727</name>
</gene>
<feature type="non-terminal residue" evidence="1">
    <location>
        <position position="1"/>
    </location>
</feature>